<dbReference type="GO" id="GO:0010041">
    <property type="term" value="P:response to iron(III) ion"/>
    <property type="evidence" value="ECO:0007669"/>
    <property type="project" value="TreeGrafter"/>
</dbReference>
<keyword evidence="4" id="KW-0808">Transferase</keyword>
<comment type="subcellular location">
    <subcellularLocation>
        <location evidence="1">Cell membrane</location>
        <topology evidence="1">Multi-pass membrane protein</topology>
    </subcellularLocation>
</comment>
<dbReference type="InterPro" id="IPR038731">
    <property type="entry name" value="RgtA/B/C-like"/>
</dbReference>
<feature type="transmembrane region" description="Helical" evidence="8">
    <location>
        <begin position="142"/>
        <end position="159"/>
    </location>
</feature>
<feature type="transmembrane region" description="Helical" evidence="8">
    <location>
        <begin position="164"/>
        <end position="181"/>
    </location>
</feature>
<dbReference type="PANTHER" id="PTHR33908">
    <property type="entry name" value="MANNOSYLTRANSFERASE YKCB-RELATED"/>
    <property type="match status" value="1"/>
</dbReference>
<dbReference type="GO" id="GO:0005886">
    <property type="term" value="C:plasma membrane"/>
    <property type="evidence" value="ECO:0007669"/>
    <property type="project" value="UniProtKB-SubCell"/>
</dbReference>
<dbReference type="STRING" id="1618436.UV59_C0004G0006"/>
<dbReference type="Proteomes" id="UP000034543">
    <property type="component" value="Unassembled WGS sequence"/>
</dbReference>
<evidence type="ECO:0000256" key="7">
    <source>
        <dbReference type="ARBA" id="ARBA00023136"/>
    </source>
</evidence>
<dbReference type="GO" id="GO:0016763">
    <property type="term" value="F:pentosyltransferase activity"/>
    <property type="evidence" value="ECO:0007669"/>
    <property type="project" value="TreeGrafter"/>
</dbReference>
<proteinExistence type="predicted"/>
<keyword evidence="6 8" id="KW-1133">Transmembrane helix</keyword>
<evidence type="ECO:0000313" key="10">
    <source>
        <dbReference type="EMBL" id="KKS85858.1"/>
    </source>
</evidence>
<evidence type="ECO:0000256" key="1">
    <source>
        <dbReference type="ARBA" id="ARBA00004651"/>
    </source>
</evidence>
<feature type="transmembrane region" description="Helical" evidence="8">
    <location>
        <begin position="187"/>
        <end position="204"/>
    </location>
</feature>
<feature type="domain" description="Glycosyltransferase RgtA/B/C/D-like" evidence="9">
    <location>
        <begin position="76"/>
        <end position="226"/>
    </location>
</feature>
<feature type="transmembrane region" description="Helical" evidence="8">
    <location>
        <begin position="7"/>
        <end position="25"/>
    </location>
</feature>
<dbReference type="EMBL" id="LCFB01000004">
    <property type="protein sequence ID" value="KKS85858.1"/>
    <property type="molecule type" value="Genomic_DNA"/>
</dbReference>
<feature type="transmembrane region" description="Helical" evidence="8">
    <location>
        <begin position="337"/>
        <end position="357"/>
    </location>
</feature>
<dbReference type="GO" id="GO:0009103">
    <property type="term" value="P:lipopolysaccharide biosynthetic process"/>
    <property type="evidence" value="ECO:0007669"/>
    <property type="project" value="UniProtKB-ARBA"/>
</dbReference>
<feature type="transmembrane region" description="Helical" evidence="8">
    <location>
        <begin position="88"/>
        <end position="111"/>
    </location>
</feature>
<name>A0A0G1FG78_9BACT</name>
<evidence type="ECO:0000256" key="2">
    <source>
        <dbReference type="ARBA" id="ARBA00022475"/>
    </source>
</evidence>
<feature type="transmembrane region" description="Helical" evidence="8">
    <location>
        <begin position="363"/>
        <end position="382"/>
    </location>
</feature>
<sequence length="553" mass="63254">MRISTKYLFWGILFSGVILRFWQLGTIPQGFYSDEALYGYEAYSLLKTGNDQFGNHLPLSIAGFGDYRPALSIYATIPFVALFGLTEFAVRLPSALVSAATIPLVYLVIYLLTRKQKIALVGMILFSISPWSLYFGRMAHETNLMTFLILLGITFFLRFYKKSFLLAGITAVVLFSSALYTYHTARIFVPIAFLGSALIYWKTVRAKWREILICSVIFVICVLPLISEFQGEALSRVRGISIWNDPGLLAQINEQRGAALNNGMPIFLAKIIFSKLTLLPLRFTSNFLTHFSSDFLLTRGDPNGIYNVPNTGILLWIEPLLVVIGFIYIWQQKRELFWWLLILLFAALIPDSLTRVVPSSARIHVALPFVVLLDGVGLYAFVNFISTRTRKLALIYIVKFTFILLVAINAGWFWQNYLITLPVQNARAWQIGVKEMVLQTQALAPQYQKIWMSRECWGWIHVVFHTRFDPREFQKTATHSGRNDAGFWWVSDFGKFHLDWFPAGYQFNEPDTLYVGIPQEFPADTKPLEVIKHPITQEELYWFVSGSSKIGRS</sequence>
<keyword evidence="7 8" id="KW-0472">Membrane</keyword>
<keyword evidence="5 8" id="KW-0812">Transmembrane</keyword>
<evidence type="ECO:0000256" key="4">
    <source>
        <dbReference type="ARBA" id="ARBA00022679"/>
    </source>
</evidence>
<feature type="transmembrane region" description="Helical" evidence="8">
    <location>
        <begin position="313"/>
        <end position="330"/>
    </location>
</feature>
<feature type="transmembrane region" description="Helical" evidence="8">
    <location>
        <begin position="118"/>
        <end position="136"/>
    </location>
</feature>
<dbReference type="InterPro" id="IPR050297">
    <property type="entry name" value="LipidA_mod_glycosyltrf_83"/>
</dbReference>
<reference evidence="10 11" key="1">
    <citation type="journal article" date="2015" name="Nature">
        <title>rRNA introns, odd ribosomes, and small enigmatic genomes across a large radiation of phyla.</title>
        <authorList>
            <person name="Brown C.T."/>
            <person name="Hug L.A."/>
            <person name="Thomas B.C."/>
            <person name="Sharon I."/>
            <person name="Castelle C.J."/>
            <person name="Singh A."/>
            <person name="Wilkins M.J."/>
            <person name="Williams K.H."/>
            <person name="Banfield J.F."/>
        </authorList>
    </citation>
    <scope>NUCLEOTIDE SEQUENCE [LARGE SCALE GENOMIC DNA]</scope>
</reference>
<feature type="transmembrane region" description="Helical" evidence="8">
    <location>
        <begin position="394"/>
        <end position="414"/>
    </location>
</feature>
<dbReference type="AlphaFoldDB" id="A0A0G1FG78"/>
<dbReference type="PANTHER" id="PTHR33908:SF3">
    <property type="entry name" value="UNDECAPRENYL PHOSPHATE-ALPHA-4-AMINO-4-DEOXY-L-ARABINOSE ARABINOSYL TRANSFERASE"/>
    <property type="match status" value="1"/>
</dbReference>
<evidence type="ECO:0000256" key="8">
    <source>
        <dbReference type="SAM" id="Phobius"/>
    </source>
</evidence>
<accession>A0A0G1FG78</accession>
<keyword evidence="3" id="KW-0328">Glycosyltransferase</keyword>
<feature type="transmembrane region" description="Helical" evidence="8">
    <location>
        <begin position="211"/>
        <end position="227"/>
    </location>
</feature>
<evidence type="ECO:0000256" key="5">
    <source>
        <dbReference type="ARBA" id="ARBA00022692"/>
    </source>
</evidence>
<dbReference type="Pfam" id="PF13231">
    <property type="entry name" value="PMT_2"/>
    <property type="match status" value="1"/>
</dbReference>
<organism evidence="10 11">
    <name type="scientific">Candidatus Gottesmanbacteria bacterium GW2011_GWA1_43_11</name>
    <dbReference type="NCBI Taxonomy" id="1618436"/>
    <lineage>
        <taxon>Bacteria</taxon>
        <taxon>Candidatus Gottesmaniibacteriota</taxon>
    </lineage>
</organism>
<evidence type="ECO:0000256" key="3">
    <source>
        <dbReference type="ARBA" id="ARBA00022676"/>
    </source>
</evidence>
<comment type="caution">
    <text evidence="10">The sequence shown here is derived from an EMBL/GenBank/DDBJ whole genome shotgun (WGS) entry which is preliminary data.</text>
</comment>
<evidence type="ECO:0000313" key="11">
    <source>
        <dbReference type="Proteomes" id="UP000034543"/>
    </source>
</evidence>
<protein>
    <recommendedName>
        <fullName evidence="9">Glycosyltransferase RgtA/B/C/D-like domain-containing protein</fullName>
    </recommendedName>
</protein>
<keyword evidence="2" id="KW-1003">Cell membrane</keyword>
<evidence type="ECO:0000256" key="6">
    <source>
        <dbReference type="ARBA" id="ARBA00022989"/>
    </source>
</evidence>
<evidence type="ECO:0000259" key="9">
    <source>
        <dbReference type="Pfam" id="PF13231"/>
    </source>
</evidence>
<gene>
    <name evidence="10" type="ORF">UV59_C0004G0006</name>
</gene>